<proteinExistence type="inferred from homology"/>
<dbReference type="PANTHER" id="PTHR30537">
    <property type="entry name" value="HTH-TYPE TRANSCRIPTIONAL REGULATOR"/>
    <property type="match status" value="1"/>
</dbReference>
<dbReference type="AlphaFoldDB" id="A0A5E4VC96"/>
<dbReference type="Pfam" id="PF00126">
    <property type="entry name" value="HTH_1"/>
    <property type="match status" value="1"/>
</dbReference>
<dbReference type="PANTHER" id="PTHR30537:SF5">
    <property type="entry name" value="HTH-TYPE TRANSCRIPTIONAL ACTIVATOR TTDR-RELATED"/>
    <property type="match status" value="1"/>
</dbReference>
<organism evidence="6 7">
    <name type="scientific">Pandoraea terrigena</name>
    <dbReference type="NCBI Taxonomy" id="2508292"/>
    <lineage>
        <taxon>Bacteria</taxon>
        <taxon>Pseudomonadati</taxon>
        <taxon>Pseudomonadota</taxon>
        <taxon>Betaproteobacteria</taxon>
        <taxon>Burkholderiales</taxon>
        <taxon>Burkholderiaceae</taxon>
        <taxon>Pandoraea</taxon>
    </lineage>
</organism>
<keyword evidence="7" id="KW-1185">Reference proteome</keyword>
<evidence type="ECO:0000313" key="7">
    <source>
        <dbReference type="Proteomes" id="UP000334380"/>
    </source>
</evidence>
<dbReference type="RefSeq" id="WP_150613194.1">
    <property type="nucleotide sequence ID" value="NZ_CABPRU010000005.1"/>
</dbReference>
<evidence type="ECO:0000256" key="4">
    <source>
        <dbReference type="ARBA" id="ARBA00023163"/>
    </source>
</evidence>
<comment type="similarity">
    <text evidence="1">Belongs to the LysR transcriptional regulatory family.</text>
</comment>
<evidence type="ECO:0000313" key="6">
    <source>
        <dbReference type="EMBL" id="VVE09882.1"/>
    </source>
</evidence>
<dbReference type="GO" id="GO:0006351">
    <property type="term" value="P:DNA-templated transcription"/>
    <property type="evidence" value="ECO:0007669"/>
    <property type="project" value="TreeGrafter"/>
</dbReference>
<name>A0A5E4VC96_9BURK</name>
<dbReference type="Pfam" id="PF03466">
    <property type="entry name" value="LysR_substrate"/>
    <property type="match status" value="1"/>
</dbReference>
<dbReference type="SUPFAM" id="SSF46785">
    <property type="entry name" value="Winged helix' DNA-binding domain"/>
    <property type="match status" value="1"/>
</dbReference>
<dbReference type="PROSITE" id="PS50931">
    <property type="entry name" value="HTH_LYSR"/>
    <property type="match status" value="1"/>
</dbReference>
<evidence type="ECO:0000256" key="2">
    <source>
        <dbReference type="ARBA" id="ARBA00023015"/>
    </source>
</evidence>
<feature type="domain" description="HTH lysR-type" evidence="5">
    <location>
        <begin position="1"/>
        <end position="59"/>
    </location>
</feature>
<dbReference type="Gene3D" id="1.10.10.10">
    <property type="entry name" value="Winged helix-like DNA-binding domain superfamily/Winged helix DNA-binding domain"/>
    <property type="match status" value="1"/>
</dbReference>
<keyword evidence="2" id="KW-0805">Transcription regulation</keyword>
<evidence type="ECO:0000256" key="1">
    <source>
        <dbReference type="ARBA" id="ARBA00009437"/>
    </source>
</evidence>
<sequence length="304" mass="33531">MDYIESLRHFRAVMEAGSFTKAADMLTVTTPVVSRAIAGLEGKLGNRLFHRTTRQMSATEAAERLYERAIRVLEEIDAMEADAVNHTVEATGILRLVAHTTATVNRLVPLIASFKRAHPKVILDVTLSERPVDLVADGYDLGIVVPHMLSSELTVTRLLERIPQILVASPRYLEQHPLPRQPADLAGHTFVTMSPSIRRQELTFQAGTEEVTVPLKGEVSSNSPMFNRTMVLEGFGLGVIPQAVVQLELDTGKLLPVLQDFPLVDGAIEIRLAYNTRSLMPAKVRVFIEHAAAFYEPFAASAKD</sequence>
<accession>A0A5E4VC96</accession>
<dbReference type="InterPro" id="IPR036388">
    <property type="entry name" value="WH-like_DNA-bd_sf"/>
</dbReference>
<evidence type="ECO:0000259" key="5">
    <source>
        <dbReference type="PROSITE" id="PS50931"/>
    </source>
</evidence>
<dbReference type="SUPFAM" id="SSF53850">
    <property type="entry name" value="Periplasmic binding protein-like II"/>
    <property type="match status" value="1"/>
</dbReference>
<dbReference type="OrthoDB" id="9080054at2"/>
<dbReference type="InterPro" id="IPR036390">
    <property type="entry name" value="WH_DNA-bd_sf"/>
</dbReference>
<gene>
    <name evidence="6" type="ORF">PTE31013_02591</name>
</gene>
<dbReference type="InterPro" id="IPR000847">
    <property type="entry name" value="LysR_HTH_N"/>
</dbReference>
<dbReference type="Gene3D" id="3.40.190.290">
    <property type="match status" value="1"/>
</dbReference>
<dbReference type="GO" id="GO:0043565">
    <property type="term" value="F:sequence-specific DNA binding"/>
    <property type="evidence" value="ECO:0007669"/>
    <property type="project" value="TreeGrafter"/>
</dbReference>
<dbReference type="FunFam" id="1.10.10.10:FF:000001">
    <property type="entry name" value="LysR family transcriptional regulator"/>
    <property type="match status" value="1"/>
</dbReference>
<dbReference type="PRINTS" id="PR00039">
    <property type="entry name" value="HTHLYSR"/>
</dbReference>
<dbReference type="InterPro" id="IPR058163">
    <property type="entry name" value="LysR-type_TF_proteobact-type"/>
</dbReference>
<reference evidence="6 7" key="1">
    <citation type="submission" date="2019-08" db="EMBL/GenBank/DDBJ databases">
        <authorList>
            <person name="Peeters C."/>
        </authorList>
    </citation>
    <scope>NUCLEOTIDE SEQUENCE [LARGE SCALE GENOMIC DNA]</scope>
    <source>
        <strain evidence="6 7">LMG 31013</strain>
    </source>
</reference>
<keyword evidence="3" id="KW-0238">DNA-binding</keyword>
<dbReference type="CDD" id="cd08422">
    <property type="entry name" value="PBP2_CrgA_like"/>
    <property type="match status" value="1"/>
</dbReference>
<keyword evidence="4" id="KW-0804">Transcription</keyword>
<dbReference type="GO" id="GO:0003700">
    <property type="term" value="F:DNA-binding transcription factor activity"/>
    <property type="evidence" value="ECO:0007669"/>
    <property type="project" value="InterPro"/>
</dbReference>
<dbReference type="InterPro" id="IPR005119">
    <property type="entry name" value="LysR_subst-bd"/>
</dbReference>
<evidence type="ECO:0000256" key="3">
    <source>
        <dbReference type="ARBA" id="ARBA00023125"/>
    </source>
</evidence>
<dbReference type="Proteomes" id="UP000334380">
    <property type="component" value="Unassembled WGS sequence"/>
</dbReference>
<protein>
    <submittedName>
        <fullName evidence="6">LysR family transcriptional regulator</fullName>
    </submittedName>
</protein>
<dbReference type="EMBL" id="CABPRU010000005">
    <property type="protein sequence ID" value="VVE09882.1"/>
    <property type="molecule type" value="Genomic_DNA"/>
</dbReference>